<proteinExistence type="predicted"/>
<comment type="caution">
    <text evidence="2">The sequence shown here is derived from an EMBL/GenBank/DDBJ whole genome shotgun (WGS) entry which is preliminary data.</text>
</comment>
<reference evidence="2 3" key="1">
    <citation type="submission" date="2019-04" db="EMBL/GenBank/DDBJ databases">
        <title>Taxonomy of novel Haliea sp. from mangrove soil of West Coast of India.</title>
        <authorList>
            <person name="Verma A."/>
            <person name="Kumar P."/>
            <person name="Krishnamurthi S."/>
        </authorList>
    </citation>
    <scope>NUCLEOTIDE SEQUENCE [LARGE SCALE GENOMIC DNA]</scope>
    <source>
        <strain evidence="2 3">SAOS-164</strain>
    </source>
</reference>
<accession>A0A4Z0M509</accession>
<dbReference type="RefSeq" id="WP_135441529.1">
    <property type="nucleotide sequence ID" value="NZ_SRLE01000005.1"/>
</dbReference>
<dbReference type="Proteomes" id="UP000298050">
    <property type="component" value="Unassembled WGS sequence"/>
</dbReference>
<name>A0A4Z0M509_9GAMM</name>
<feature type="signal peptide" evidence="1">
    <location>
        <begin position="1"/>
        <end position="23"/>
    </location>
</feature>
<evidence type="ECO:0000256" key="1">
    <source>
        <dbReference type="SAM" id="SignalP"/>
    </source>
</evidence>
<sequence>MRRPLHTLCAGLAALLLSVPLQASDIAAAFELESGALWQSRNKVRLPNDASADRFALTDIAGSGPWPALRINANWRLTGPHELRLVIAPLAYKERGSFGEDVRFDGETFAADTRLAAEYQFNSYRLGYRYRFEDVGGWRLWLGATAFIRDAKIELTQGSTKARDDDLGFVPLLYLAGEYRFAQRWSLRFDFDGLAGGPGRALDLGVKLGYDIDERWRVSAGYRTLEGGVDTDDVYNFAWFNTALLAIDYRLPGAGD</sequence>
<keyword evidence="3" id="KW-1185">Reference proteome</keyword>
<keyword evidence="1" id="KW-0732">Signal</keyword>
<evidence type="ECO:0008006" key="4">
    <source>
        <dbReference type="Google" id="ProtNLM"/>
    </source>
</evidence>
<dbReference type="AlphaFoldDB" id="A0A4Z0M509"/>
<evidence type="ECO:0000313" key="2">
    <source>
        <dbReference type="EMBL" id="TGD74571.1"/>
    </source>
</evidence>
<protein>
    <recommendedName>
        <fullName evidence="4">DUF2490 domain-containing protein</fullName>
    </recommendedName>
</protein>
<feature type="chain" id="PRO_5021315153" description="DUF2490 domain-containing protein" evidence="1">
    <location>
        <begin position="24"/>
        <end position="256"/>
    </location>
</feature>
<organism evidence="2 3">
    <name type="scientific">Mangrovimicrobium sediminis</name>
    <dbReference type="NCBI Taxonomy" id="2562682"/>
    <lineage>
        <taxon>Bacteria</taxon>
        <taxon>Pseudomonadati</taxon>
        <taxon>Pseudomonadota</taxon>
        <taxon>Gammaproteobacteria</taxon>
        <taxon>Cellvibrionales</taxon>
        <taxon>Halieaceae</taxon>
        <taxon>Mangrovimicrobium</taxon>
    </lineage>
</organism>
<dbReference type="OrthoDB" id="941853at2"/>
<gene>
    <name evidence="2" type="ORF">E4634_05020</name>
</gene>
<dbReference type="EMBL" id="SRLE01000005">
    <property type="protein sequence ID" value="TGD74571.1"/>
    <property type="molecule type" value="Genomic_DNA"/>
</dbReference>
<evidence type="ECO:0000313" key="3">
    <source>
        <dbReference type="Proteomes" id="UP000298050"/>
    </source>
</evidence>